<dbReference type="Pfam" id="PF23571">
    <property type="entry name" value="GH3_M"/>
    <property type="match status" value="1"/>
</dbReference>
<evidence type="ECO:0000259" key="1">
    <source>
        <dbReference type="Pfam" id="PF23571"/>
    </source>
</evidence>
<dbReference type="InterPro" id="IPR055377">
    <property type="entry name" value="GH3_M"/>
</dbReference>
<dbReference type="AlphaFoldDB" id="A0A444YGZ9"/>
<evidence type="ECO:0000313" key="2">
    <source>
        <dbReference type="EMBL" id="RYR01215.1"/>
    </source>
</evidence>
<proteinExistence type="predicted"/>
<comment type="caution">
    <text evidence="2">The sequence shown here is derived from an EMBL/GenBank/DDBJ whole genome shotgun (WGS) entry which is preliminary data.</text>
</comment>
<sequence length="251" mass="29229">MSLRHLFRVCRTLSTFCASLSEYFEATNFRNGKYSSTGSVFFSGIDSTVSGFNNCRYSLLMSAANEDIEYDTVRNQREFELQIAFAMVKTQILQRERRLQDQFEVRCTLEKALGYRPSSLVNPNDNTMSIVQGQPFHSIHFRHMDYEYVFPNTAYFEFLPFNMNDETNNNVADEMFDHSSVEVGKMYEIVVTTLGKSLNQRICSRLVLRLSLHRHRLTQVVSAAALAGPQHRYFFLHRRCITQLLQCHRLN</sequence>
<reference evidence="2 3" key="1">
    <citation type="submission" date="2019-01" db="EMBL/GenBank/DDBJ databases">
        <title>Sequencing of cultivated peanut Arachis hypogaea provides insights into genome evolution and oil improvement.</title>
        <authorList>
            <person name="Chen X."/>
        </authorList>
    </citation>
    <scope>NUCLEOTIDE SEQUENCE [LARGE SCALE GENOMIC DNA]</scope>
    <source>
        <strain evidence="3">cv. Fuhuasheng</strain>
        <tissue evidence="2">Leaves</tissue>
    </source>
</reference>
<dbReference type="EMBL" id="SDMP01000016">
    <property type="protein sequence ID" value="RYR01215.1"/>
    <property type="molecule type" value="Genomic_DNA"/>
</dbReference>
<name>A0A444YGZ9_ARAHY</name>
<protein>
    <recommendedName>
        <fullName evidence="1">GH3 middle domain-containing protein</fullName>
    </recommendedName>
</protein>
<gene>
    <name evidence="2" type="ORF">Ahy_B06g080087</name>
</gene>
<feature type="domain" description="GH3 middle" evidence="1">
    <location>
        <begin position="149"/>
        <end position="194"/>
    </location>
</feature>
<evidence type="ECO:0000313" key="3">
    <source>
        <dbReference type="Proteomes" id="UP000289738"/>
    </source>
</evidence>
<keyword evidence="3" id="KW-1185">Reference proteome</keyword>
<accession>A0A444YGZ9</accession>
<dbReference type="Proteomes" id="UP000289738">
    <property type="component" value="Chromosome B06"/>
</dbReference>
<organism evidence="2 3">
    <name type="scientific">Arachis hypogaea</name>
    <name type="common">Peanut</name>
    <dbReference type="NCBI Taxonomy" id="3818"/>
    <lineage>
        <taxon>Eukaryota</taxon>
        <taxon>Viridiplantae</taxon>
        <taxon>Streptophyta</taxon>
        <taxon>Embryophyta</taxon>
        <taxon>Tracheophyta</taxon>
        <taxon>Spermatophyta</taxon>
        <taxon>Magnoliopsida</taxon>
        <taxon>eudicotyledons</taxon>
        <taxon>Gunneridae</taxon>
        <taxon>Pentapetalae</taxon>
        <taxon>rosids</taxon>
        <taxon>fabids</taxon>
        <taxon>Fabales</taxon>
        <taxon>Fabaceae</taxon>
        <taxon>Papilionoideae</taxon>
        <taxon>50 kb inversion clade</taxon>
        <taxon>dalbergioids sensu lato</taxon>
        <taxon>Dalbergieae</taxon>
        <taxon>Pterocarpus clade</taxon>
        <taxon>Arachis</taxon>
    </lineage>
</organism>